<dbReference type="OrthoDB" id="3182339at2759"/>
<dbReference type="HOGENOM" id="CLU_000211_1_0_1"/>
<dbReference type="PANTHER" id="PTHR13367:SF33">
    <property type="entry name" value="P-LOOP CONTAINING NUCLEOSIDE TRIPHOSPHATE HYDROLASE PROTEIN"/>
    <property type="match status" value="1"/>
</dbReference>
<dbReference type="Pfam" id="PF20255">
    <property type="entry name" value="DUF6606"/>
    <property type="match status" value="1"/>
</dbReference>
<feature type="compositionally biased region" description="Acidic residues" evidence="7">
    <location>
        <begin position="3134"/>
        <end position="3160"/>
    </location>
</feature>
<dbReference type="InterPro" id="IPR051346">
    <property type="entry name" value="OTU_Deubiquitinase"/>
</dbReference>
<dbReference type="Proteomes" id="UP000019804">
    <property type="component" value="Unassembled WGS sequence"/>
</dbReference>
<evidence type="ECO:0000256" key="4">
    <source>
        <dbReference type="ARBA" id="ARBA00022786"/>
    </source>
</evidence>
<evidence type="ECO:0000256" key="7">
    <source>
        <dbReference type="SAM" id="MobiDB-lite"/>
    </source>
</evidence>
<dbReference type="InterPro" id="IPR027417">
    <property type="entry name" value="P-loop_NTPase"/>
</dbReference>
<evidence type="ECO:0000313" key="12">
    <source>
        <dbReference type="Proteomes" id="UP000019804"/>
    </source>
</evidence>
<dbReference type="STRING" id="1388766.A0A017S2F3"/>
<dbReference type="InterPro" id="IPR046541">
    <property type="entry name" value="DUF6606"/>
</dbReference>
<feature type="domain" description="DUF3645" evidence="9">
    <location>
        <begin position="2364"/>
        <end position="2396"/>
    </location>
</feature>
<reference evidence="12" key="1">
    <citation type="journal article" date="2014" name="Nat. Commun.">
        <title>Genomic adaptations of the halophilic Dead Sea filamentous fungus Eurotium rubrum.</title>
        <authorList>
            <person name="Kis-Papo T."/>
            <person name="Weig A.R."/>
            <person name="Riley R."/>
            <person name="Persoh D."/>
            <person name="Salamov A."/>
            <person name="Sun H."/>
            <person name="Lipzen A."/>
            <person name="Wasser S.P."/>
            <person name="Rambold G."/>
            <person name="Grigoriev I.V."/>
            <person name="Nevo E."/>
        </authorList>
    </citation>
    <scope>NUCLEOTIDE SEQUENCE [LARGE SCALE GENOMIC DNA]</scope>
    <source>
        <strain evidence="12">CBS 135680</strain>
    </source>
</reference>
<proteinExistence type="predicted"/>
<dbReference type="EMBL" id="KK088452">
    <property type="protein sequence ID" value="EYE90824.1"/>
    <property type="molecule type" value="Genomic_DNA"/>
</dbReference>
<dbReference type="PANTHER" id="PTHR13367">
    <property type="entry name" value="UBIQUITIN THIOESTERASE"/>
    <property type="match status" value="1"/>
</dbReference>
<keyword evidence="6" id="KW-0788">Thiol protease</keyword>
<evidence type="ECO:0000256" key="5">
    <source>
        <dbReference type="ARBA" id="ARBA00022801"/>
    </source>
</evidence>
<evidence type="ECO:0000259" key="10">
    <source>
        <dbReference type="Pfam" id="PF20255"/>
    </source>
</evidence>
<protein>
    <recommendedName>
        <fullName evidence="2">ubiquitinyl hydrolase 1</fullName>
        <ecNumber evidence="2">3.4.19.12</ecNumber>
    </recommendedName>
</protein>
<keyword evidence="5" id="KW-0378">Hydrolase</keyword>
<organism evidence="11 12">
    <name type="scientific">Aspergillus ruber (strain CBS 135680)</name>
    <dbReference type="NCBI Taxonomy" id="1388766"/>
    <lineage>
        <taxon>Eukaryota</taxon>
        <taxon>Fungi</taxon>
        <taxon>Dikarya</taxon>
        <taxon>Ascomycota</taxon>
        <taxon>Pezizomycotina</taxon>
        <taxon>Eurotiomycetes</taxon>
        <taxon>Eurotiomycetidae</taxon>
        <taxon>Eurotiales</taxon>
        <taxon>Aspergillaceae</taxon>
        <taxon>Aspergillus</taxon>
        <taxon>Aspergillus subgen. Aspergillus</taxon>
    </lineage>
</organism>
<keyword evidence="3" id="KW-0645">Protease</keyword>
<dbReference type="GO" id="GO:0004843">
    <property type="term" value="F:cysteine-type deubiquitinase activity"/>
    <property type="evidence" value="ECO:0007669"/>
    <property type="project" value="UniProtKB-EC"/>
</dbReference>
<accession>A0A017S2F3</accession>
<evidence type="ECO:0000259" key="9">
    <source>
        <dbReference type="Pfam" id="PF12359"/>
    </source>
</evidence>
<dbReference type="Pfam" id="PF12340">
    <property type="entry name" value="DUF3638"/>
    <property type="match status" value="1"/>
</dbReference>
<gene>
    <name evidence="11" type="ORF">EURHEDRAFT_381568</name>
</gene>
<evidence type="ECO:0000256" key="6">
    <source>
        <dbReference type="ARBA" id="ARBA00022807"/>
    </source>
</evidence>
<dbReference type="InterPro" id="IPR022105">
    <property type="entry name" value="DUF3645"/>
</dbReference>
<keyword evidence="4" id="KW-0833">Ubl conjugation pathway</keyword>
<comment type="catalytic activity">
    <reaction evidence="1">
        <text>Thiol-dependent hydrolysis of ester, thioester, amide, peptide and isopeptide bonds formed by the C-terminal Gly of ubiquitin (a 76-residue protein attached to proteins as an intracellular targeting signal).</text>
        <dbReference type="EC" id="3.4.19.12"/>
    </reaction>
</comment>
<dbReference type="GeneID" id="63694549"/>
<evidence type="ECO:0000313" key="11">
    <source>
        <dbReference type="EMBL" id="EYE90824.1"/>
    </source>
</evidence>
<dbReference type="InterPro" id="IPR022099">
    <property type="entry name" value="DUF3638"/>
</dbReference>
<dbReference type="GO" id="GO:0006508">
    <property type="term" value="P:proteolysis"/>
    <property type="evidence" value="ECO:0007669"/>
    <property type="project" value="UniProtKB-KW"/>
</dbReference>
<evidence type="ECO:0000256" key="1">
    <source>
        <dbReference type="ARBA" id="ARBA00000707"/>
    </source>
</evidence>
<evidence type="ECO:0000256" key="3">
    <source>
        <dbReference type="ARBA" id="ARBA00022670"/>
    </source>
</evidence>
<feature type="domain" description="DUF6606" evidence="10">
    <location>
        <begin position="11"/>
        <end position="279"/>
    </location>
</feature>
<keyword evidence="12" id="KW-1185">Reference proteome</keyword>
<evidence type="ECO:0000259" key="8">
    <source>
        <dbReference type="Pfam" id="PF12340"/>
    </source>
</evidence>
<feature type="domain" description="DUF3638" evidence="8">
    <location>
        <begin position="2022"/>
        <end position="2245"/>
    </location>
</feature>
<dbReference type="Gene3D" id="3.40.50.300">
    <property type="entry name" value="P-loop containing nucleotide triphosphate hydrolases"/>
    <property type="match status" value="1"/>
</dbReference>
<sequence>MAKDPILELAFNHIVLPPKLPGKQDSNIEDVDQKLLSLLLRATNAMKSCAGDDDLFIWQSIEKVLRTCGLVNEGKYVNKMALMNVFRDFEDQNAVILYITEQNAGLLIRSVGVDVIFEAFEASPTTEETMASQGAMQWDFPSVAASLNRSVFENPVFQENLVTFLENASLEPLDEFAAKTFKAGVTISETRDTVDPTLITSFLMTLLEVNGSRIYPPILRKRIKDDVVWDNAELPWRRSPFWLTLRVAVQRLLSSKMGEEKGQANYKFLMCCVLVELLKDSVNHLSVEWCTILRAKLCRRLAKLEDEKQAVATPPTASVYTKLFEDIGPLFKSIIETATSAIEAQWNAFKADCRRKIPPLPLRAPNSELYLTLPNSRSYLQGVLTQARHQRLRPVFVDPIALGPNSSKTTTEYFSSMTSRYSALDKLEKNFESTDLSVPKSKDMCSRICKDLAAQIRGYLEAVGNAYEGNPEQMSIFILNVFELWVHIDKCATFVHPLLHEYHPFIEPEILDVLLLSRLHDMRRLQVIQQYLHGRCIRAKRHISIFADTQADCFASQYFINYDKSENMGKLYELHDRIDAASTRARGSKEKELQKVNQEYIDRTEKMKEILCTQKRHLDGSHDIKGCKHCWHLRSRRRLKIKVHEDFLPKDPYQRRITLFELNPPSTFSTYRSVTWEIINCLSPKIASKSDEAPQVLLGSYSQLEIYNMNSETFSLASKTKSYLGTHYNFKKLPASPSKTLLPLGLKFSYYDSRRGTWAKNFPQSLKLAHHFALSIPKELAFSGLYSSPSFAADGNGPSSYETIASIAECPSELTVHEYIAHQGLMAGKNRRWISILTEMVSSNVNFSLQDTTILFHHLTLQAGPRLDQDDLRAVHVTLRDVAFCLALVGQIERHTEAISANWREINYMETMLTLTIRLCTLAPRKAFVRANQVLLKIRRITLNWISHLRKETRTTQEADVAERTARYGFMSALLCRRTFAPQAYSNTELDSESFQAFVEATIAMQENLVVDLSRFSTTTRNMLVRDIKMAHRMRTMIHRLAKRYPSSLQWAIDTVWPNPNNAPRPYTDWSVLPPPYEWWMTSIVAATTRSAPQTVHYHLLEGHLLIDSKPLGKLPAEIRDSSILKSLFGNQRLVAFPSSLPGMSYMLGIPKNGYYIHLGYRGQELIIQAQGANTLLELIPKCVFGNESSFDLPGFLIYDCVHWLDLNSGNLDVRRQPDIWKSKSSNWIINIHTRQGKRRESSLVDPHSKTFKLMAQIFRDFAPAHLLTVFQPPHGKLAVELKSMDLDFYVNNNHILHCRKLASEIDPNQDVGSLYGLRSMIVLRDAANPLQRSVITTLGTLRYRLHGVHVHVKMENDGSYAKYMIDDVLGRLHCPPEPRLLYNKARLHAFTSFILPDPLTGRTGTEEALRCLQSGSCQPWNPINAGSVAILKTIANLSPRRHYYPKELKRQQVVTWDPDLTVTIQHDAFKLVIDSIMKKLERLSLFQANVLKTHDEDEVWTISHLRERAHWRRSIYERPDMIFIAAPAPADREYVPRGVWNQLERASKAREILNLLFSRPRLINTTTNLKDNLRKLPIIGGYIGEFAPNLISDCLGADLGEEWGLLVKLCQNCKPKDMYNLMFRVGLVAFRGSVDMPILRTAVSFFILDDLRYLDLPRYASFAGSDMDRSITIQDLSSMIRPHCKKYRKPPIPKHLVNSVSFEADKNAHEQECTDESMDFAKFLLKQWPAPLPLETGFDTKYIDLDDALEVITPHWQRIYAGLQLSKHVAEVQTILNRYFVAKNSSDLVLNIPESTIFGSPRRGNIGAIPHLGQDLFIKSGEKVGRVPFKLPSIAKPKFEEVNRRVHYRLNRQLNALSTGIKSDSTREIAELESIIGRFRHSDCPVRSIYGSDLGQSVNALKKRNKNLTETPLVNINLEFEIDKAYRVLEERYHSLINTLVVDDPRCPWLLQANLWPSMTPISLLEHLRSNSNCIFGRNMKRMVSEYAKSIVKVQHLLRMMDALLKNDEGRFRQEYNNPGHVNWDPFFYPDWLLLEIDSNIQIREDQVTVALEMISPSSGTNSVLQMNMGQGKTSVITPMVACVLADKKKLTRLLVPKALLSQTAQILQLRLGGFLGREVTHIPFSRRTPTTQQHIQEYHNLHDHTMQSAGIMLTIPEHVLSFKLCGLQRLSDCKASEAYQMVAIQSWMDRVCRDILDECDFTLATKTQLIYPSGAQLAVDGHPHRWKVAETILGLVAHHLRDLAQEFPQSIDVIERAATEFPVVYFLRSDVENTLIQRIVDDICAGRTSILPTRGCTKEQQQVIRVFISQEMVERHVINVVSKLFPGAPNTRKMVYLLRGLLVHGILLLCLKKRWSVQYGLHHGRDPVAVPFHAKGVPSEQAEWGHPDVVILFTCLAFYYEGLNKKQLRESLQAILKSDDPTTEYDQWTQTSASLPDALRYWNIINVDDEGQVEEIWRHLRFSTVVINHFLNHSVFPGHAKQFSVKIQASGWDIPLFSVDRQWADETGNRPGITTGFSGTNDNRRLLPMTIKQHDLSGLSHTNAEVLTYLLQKRNRGYVLLANKVGRRFSELELLNHLCEKETRVLIDAGAFILEMDNRSLAKSWLRVDPQAQGAVYFGSDNKAWVQYRAGNTAPLIATPFAENLDHCLVYLDEAHTRGTDLKLPAEAKGALTLGLNQTKDHTVQAAMRMRQLGTTQSITFIAPPEVHQNILDVCKKRPSDKLDSTHVITWLLDQTCTNNQDLQPLYFAQGRDFCRRTQAARTWNQFFSRAKHRNAYMAVLQQAERQGLEELYAPEASFDPKELNSGSVTLSGELRGFEKNIQYQQRQSQHSISSTRGSALEEVEQEREVAFEAEEEREMQRPCRLPALKFPGLHKAIREFAVTGFLDGKRGYYKASIALDMTQLRRKYSIRPSSLLRRLYISQEFLRTVETASTGVIDEFTRPVNWILWSTVSDTALVIIPEEAELLIPLLRTIGMPVVHLLVYAAPVTRKMQELNRLDFYSTPTLPEDWKPPPWLPLELGILGGRLYFEFAEYHYIHRSVLFSTHSNLFDSDEHEDEEDSQTTAKNALAFLGEWLSLRRQGQDITHTPMGYVCQGWQLRSDSPFFIQRLADVNVLSDGYTFQPSSQSENDVGEDVDSEDEDFVFNEEEGNENEDAE</sequence>
<dbReference type="EC" id="3.4.19.12" evidence="2"/>
<evidence type="ECO:0000256" key="2">
    <source>
        <dbReference type="ARBA" id="ARBA00012759"/>
    </source>
</evidence>
<dbReference type="Pfam" id="PF12359">
    <property type="entry name" value="DUF3645"/>
    <property type="match status" value="1"/>
</dbReference>
<name>A0A017S2F3_ASPRC</name>
<dbReference type="RefSeq" id="XP_040634514.1">
    <property type="nucleotide sequence ID" value="XM_040779425.1"/>
</dbReference>
<feature type="region of interest" description="Disordered" evidence="7">
    <location>
        <begin position="3125"/>
        <end position="3160"/>
    </location>
</feature>